<keyword evidence="4" id="KW-0472">Membrane</keyword>
<gene>
    <name evidence="5" type="ORF">G7K_4790-t1</name>
</gene>
<protein>
    <submittedName>
        <fullName evidence="5">Uncharacterized protein</fullName>
    </submittedName>
</protein>
<reference evidence="5 6" key="1">
    <citation type="journal article" date="2011" name="J. Gen. Appl. Microbiol.">
        <title>Draft genome sequencing of the enigmatic yeast Saitoella complicata.</title>
        <authorList>
            <person name="Nishida H."/>
            <person name="Hamamoto M."/>
            <person name="Sugiyama J."/>
        </authorList>
    </citation>
    <scope>NUCLEOTIDE SEQUENCE [LARGE SCALE GENOMIC DNA]</scope>
    <source>
        <strain evidence="5 6">NRRL Y-17804</strain>
    </source>
</reference>
<sequence>MRRLKPFLYYEADETGEDEELLDEHRARETALCNAENGILAVLGMVDPSDIPPYPNSRDTARAIGRHARHLQEAENDMGLFLSLSTMSMSYLMMCPLDTLRTRLLTFKLTDSKWYITQIIQQAWETGTFKQLYAGVPALFTLQALYVGTSQLEKYVVAWILRKLRCRRSNLAWKSLPKLLGPVVKIRGMELCLSSISWLALYPIYRHATLQSLGLIPLRPVLPPLSSFNPRTFVLKSFILSLAGLHLHDIISEKTTRWIRTRIPKPNRNTVLATHYPDAVLHEVTGLIANMGFAVACGTVIDRTLALEHLATRPLNVALGLQPFGMMGINSTAQLRPAGKMGLEEWKMLLTQSLPLEVLMRWCYSQVNYVFSTVVSRGYFNKG</sequence>
<comment type="subcellular location">
    <subcellularLocation>
        <location evidence="1">Membrane</location>
    </subcellularLocation>
</comment>
<evidence type="ECO:0000313" key="6">
    <source>
        <dbReference type="Proteomes" id="UP000033140"/>
    </source>
</evidence>
<reference evidence="5 6" key="3">
    <citation type="journal article" date="2015" name="Genome Announc.">
        <title>Draft Genome Sequence of the Archiascomycetous Yeast Saitoella complicata.</title>
        <authorList>
            <person name="Yamauchi K."/>
            <person name="Kondo S."/>
            <person name="Hamamoto M."/>
            <person name="Takahashi Y."/>
            <person name="Ogura Y."/>
            <person name="Hayashi T."/>
            <person name="Nishida H."/>
        </authorList>
    </citation>
    <scope>NUCLEOTIDE SEQUENCE [LARGE SCALE GENOMIC DNA]</scope>
    <source>
        <strain evidence="5 6">NRRL Y-17804</strain>
    </source>
</reference>
<organism evidence="5 6">
    <name type="scientific">Saitoella complicata (strain BCRC 22490 / CBS 7301 / JCM 7358 / NBRC 10748 / NRRL Y-17804)</name>
    <dbReference type="NCBI Taxonomy" id="698492"/>
    <lineage>
        <taxon>Eukaryota</taxon>
        <taxon>Fungi</taxon>
        <taxon>Dikarya</taxon>
        <taxon>Ascomycota</taxon>
        <taxon>Taphrinomycotina</taxon>
        <taxon>Taphrinomycotina incertae sedis</taxon>
        <taxon>Saitoella</taxon>
    </lineage>
</organism>
<evidence type="ECO:0000256" key="4">
    <source>
        <dbReference type="ARBA" id="ARBA00023136"/>
    </source>
</evidence>
<dbReference type="AlphaFoldDB" id="A0A0E9NLJ4"/>
<keyword evidence="6" id="KW-1185">Reference proteome</keyword>
<reference evidence="5 6" key="2">
    <citation type="journal article" date="2014" name="J. Gen. Appl. Microbiol.">
        <title>The early diverging ascomycetous budding yeast Saitoella complicata has three histone deacetylases belonging to the Clr6, Hos2, and Rpd3 lineages.</title>
        <authorList>
            <person name="Nishida H."/>
            <person name="Matsumoto T."/>
            <person name="Kondo S."/>
            <person name="Hamamoto M."/>
            <person name="Yoshikawa H."/>
        </authorList>
    </citation>
    <scope>NUCLEOTIDE SEQUENCE [LARGE SCALE GENOMIC DNA]</scope>
    <source>
        <strain evidence="5 6">NRRL Y-17804</strain>
    </source>
</reference>
<accession>A0A0E9NLJ4</accession>
<dbReference type="RefSeq" id="XP_019022826.1">
    <property type="nucleotide sequence ID" value="XM_019171435.1"/>
</dbReference>
<proteinExistence type="predicted"/>
<dbReference type="SUPFAM" id="SSF103506">
    <property type="entry name" value="Mitochondrial carrier"/>
    <property type="match status" value="1"/>
</dbReference>
<evidence type="ECO:0000256" key="3">
    <source>
        <dbReference type="ARBA" id="ARBA00022989"/>
    </source>
</evidence>
<dbReference type="EMBL" id="BACD03000035">
    <property type="protein sequence ID" value="GAO50668.1"/>
    <property type="molecule type" value="Genomic_DNA"/>
</dbReference>
<dbReference type="InterPro" id="IPR023395">
    <property type="entry name" value="MCP_dom_sf"/>
</dbReference>
<dbReference type="OrthoDB" id="5383784at2759"/>
<dbReference type="Proteomes" id="UP000033140">
    <property type="component" value="Unassembled WGS sequence"/>
</dbReference>
<name>A0A0E9NLJ4_SAICN</name>
<evidence type="ECO:0000256" key="1">
    <source>
        <dbReference type="ARBA" id="ARBA00004370"/>
    </source>
</evidence>
<dbReference type="GO" id="GO:0016020">
    <property type="term" value="C:membrane"/>
    <property type="evidence" value="ECO:0007669"/>
    <property type="project" value="UniProtKB-SubCell"/>
</dbReference>
<comment type="caution">
    <text evidence="5">The sequence shown here is derived from an EMBL/GenBank/DDBJ whole genome shotgun (WGS) entry which is preliminary data.</text>
</comment>
<evidence type="ECO:0000256" key="2">
    <source>
        <dbReference type="ARBA" id="ARBA00022692"/>
    </source>
</evidence>
<keyword evidence="2" id="KW-0812">Transmembrane</keyword>
<evidence type="ECO:0000313" key="5">
    <source>
        <dbReference type="EMBL" id="GAO50668.1"/>
    </source>
</evidence>
<keyword evidence="3" id="KW-1133">Transmembrane helix</keyword>